<dbReference type="EMBL" id="VFIY01000018">
    <property type="protein sequence ID" value="TPD57358.1"/>
    <property type="molecule type" value="Genomic_DNA"/>
</dbReference>
<feature type="active site" description="Proton donor" evidence="5">
    <location>
        <position position="130"/>
    </location>
</feature>
<dbReference type="GO" id="GO:0004725">
    <property type="term" value="F:protein tyrosine phosphatase activity"/>
    <property type="evidence" value="ECO:0007669"/>
    <property type="project" value="UniProtKB-EC"/>
</dbReference>
<dbReference type="Pfam" id="PF01451">
    <property type="entry name" value="LMWPc"/>
    <property type="match status" value="1"/>
</dbReference>
<evidence type="ECO:0000256" key="1">
    <source>
        <dbReference type="ARBA" id="ARBA00011063"/>
    </source>
</evidence>
<dbReference type="AlphaFoldDB" id="A0A501PAZ1"/>
<comment type="similarity">
    <text evidence="1">Belongs to the low molecular weight phosphotyrosine protein phosphatase family.</text>
</comment>
<dbReference type="RefSeq" id="WP_139941673.1">
    <property type="nucleotide sequence ID" value="NZ_JBHSYP010000005.1"/>
</dbReference>
<feature type="active site" description="Nucleophile" evidence="5">
    <location>
        <position position="8"/>
    </location>
</feature>
<evidence type="ECO:0000256" key="4">
    <source>
        <dbReference type="ARBA" id="ARBA00022912"/>
    </source>
</evidence>
<gene>
    <name evidence="7" type="ORF">FIV46_14620</name>
</gene>
<dbReference type="InterPro" id="IPR036196">
    <property type="entry name" value="Ptyr_pPase_sf"/>
</dbReference>
<dbReference type="PANTHER" id="PTHR11717:SF7">
    <property type="entry name" value="LOW MOLECULAR WEIGHT PHOSPHOTYROSINE PROTEIN PHOSPHATASE"/>
    <property type="match status" value="1"/>
</dbReference>
<feature type="domain" description="Phosphotyrosine protein phosphatase I" evidence="6">
    <location>
        <begin position="2"/>
        <end position="156"/>
    </location>
</feature>
<name>A0A501PAZ1_9PROT</name>
<sequence>MLRVLFVCMGNICRSPMAEGVFRHQANAAGIRDGLLHHLFIDSAGTTGYHTGESPDPRAQQTALKYGIDISELRARQVTRQDFADFDYLLAMDRENLKNLQRMGDPAHHHKVRLFMDFAENCPGITEVDDPYYGGAEGFERVFDIINRGAEGFLKYLQENHDFK</sequence>
<keyword evidence="4" id="KW-0904">Protein phosphatase</keyword>
<dbReference type="OrthoDB" id="9784339at2"/>
<dbReference type="PANTHER" id="PTHR11717">
    <property type="entry name" value="LOW MOLECULAR WEIGHT PROTEIN TYROSINE PHOSPHATASE"/>
    <property type="match status" value="1"/>
</dbReference>
<dbReference type="PRINTS" id="PR00719">
    <property type="entry name" value="LMWPTPASE"/>
</dbReference>
<evidence type="ECO:0000313" key="7">
    <source>
        <dbReference type="EMBL" id="TPD57358.1"/>
    </source>
</evidence>
<dbReference type="SUPFAM" id="SSF52788">
    <property type="entry name" value="Phosphotyrosine protein phosphatases I"/>
    <property type="match status" value="1"/>
</dbReference>
<evidence type="ECO:0000256" key="2">
    <source>
        <dbReference type="ARBA" id="ARBA00013064"/>
    </source>
</evidence>
<dbReference type="SMART" id="SM00226">
    <property type="entry name" value="LMWPc"/>
    <property type="match status" value="1"/>
</dbReference>
<protein>
    <recommendedName>
        <fullName evidence="2">protein-tyrosine-phosphatase</fullName>
        <ecNumber evidence="2">3.1.3.48</ecNumber>
    </recommendedName>
</protein>
<dbReference type="InterPro" id="IPR050438">
    <property type="entry name" value="LMW_PTPase"/>
</dbReference>
<keyword evidence="8" id="KW-1185">Reference proteome</keyword>
<dbReference type="Gene3D" id="3.40.50.2300">
    <property type="match status" value="1"/>
</dbReference>
<organism evidence="7 8">
    <name type="scientific">Emcibacter nanhaiensis</name>
    <dbReference type="NCBI Taxonomy" id="1505037"/>
    <lineage>
        <taxon>Bacteria</taxon>
        <taxon>Pseudomonadati</taxon>
        <taxon>Pseudomonadota</taxon>
        <taxon>Alphaproteobacteria</taxon>
        <taxon>Emcibacterales</taxon>
        <taxon>Emcibacteraceae</taxon>
        <taxon>Emcibacter</taxon>
    </lineage>
</organism>
<evidence type="ECO:0000256" key="5">
    <source>
        <dbReference type="PIRSR" id="PIRSR617867-1"/>
    </source>
</evidence>
<dbReference type="InterPro" id="IPR017867">
    <property type="entry name" value="Tyr_phospatase_low_mol_wt"/>
</dbReference>
<comment type="caution">
    <text evidence="7">The sequence shown here is derived from an EMBL/GenBank/DDBJ whole genome shotgun (WGS) entry which is preliminary data.</text>
</comment>
<dbReference type="EC" id="3.1.3.48" evidence="2"/>
<feature type="active site" evidence="5">
    <location>
        <position position="14"/>
    </location>
</feature>
<evidence type="ECO:0000256" key="3">
    <source>
        <dbReference type="ARBA" id="ARBA00022801"/>
    </source>
</evidence>
<dbReference type="FunFam" id="3.40.50.2300:FF:000113">
    <property type="entry name" value="Low molecular weight protein-tyrosine-phosphatase"/>
    <property type="match status" value="1"/>
</dbReference>
<evidence type="ECO:0000313" key="8">
    <source>
        <dbReference type="Proteomes" id="UP000319148"/>
    </source>
</evidence>
<dbReference type="CDD" id="cd16343">
    <property type="entry name" value="LMWPTP"/>
    <property type="match status" value="1"/>
</dbReference>
<evidence type="ECO:0000259" key="6">
    <source>
        <dbReference type="SMART" id="SM00226"/>
    </source>
</evidence>
<dbReference type="Proteomes" id="UP000319148">
    <property type="component" value="Unassembled WGS sequence"/>
</dbReference>
<proteinExistence type="inferred from homology"/>
<keyword evidence="3" id="KW-0378">Hydrolase</keyword>
<accession>A0A501PAZ1</accession>
<dbReference type="InterPro" id="IPR023485">
    <property type="entry name" value="Ptyr_pPase"/>
</dbReference>
<reference evidence="8" key="1">
    <citation type="submission" date="2019-06" db="EMBL/GenBank/DDBJ databases">
        <title>The complete genome of Emcibacter congregatus ZYLT.</title>
        <authorList>
            <person name="Zhao Z."/>
        </authorList>
    </citation>
    <scope>NUCLEOTIDE SEQUENCE [LARGE SCALE GENOMIC DNA]</scope>
    <source>
        <strain evidence="8">MCCC 1A06723</strain>
    </source>
</reference>